<dbReference type="GeneID" id="5047484"/>
<sequence>MIFYMLQNKQSINLNLGSLDMPHFMTFLQEFTTVFNKFNAQQDDIAYSFIINCIFQRDNYVFAQLCSDQQSKNKAL</sequence>
<evidence type="ECO:0000313" key="1">
    <source>
        <dbReference type="EMBL" id="CAK94321.1"/>
    </source>
</evidence>
<dbReference type="RefSeq" id="XP_001461694.1">
    <property type="nucleotide sequence ID" value="XM_001461657.1"/>
</dbReference>
<proteinExistence type="predicted"/>
<accession>A0EG80</accession>
<dbReference type="Proteomes" id="UP000000600">
    <property type="component" value="Unassembled WGS sequence"/>
</dbReference>
<protein>
    <submittedName>
        <fullName evidence="1">Uncharacterized protein</fullName>
    </submittedName>
</protein>
<reference evidence="1 2" key="1">
    <citation type="journal article" date="2006" name="Nature">
        <title>Global trends of whole-genome duplications revealed by the ciliate Paramecium tetraurelia.</title>
        <authorList>
            <consortium name="Genoscope"/>
            <person name="Aury J.-M."/>
            <person name="Jaillon O."/>
            <person name="Duret L."/>
            <person name="Noel B."/>
            <person name="Jubin C."/>
            <person name="Porcel B.M."/>
            <person name="Segurens B."/>
            <person name="Daubin V."/>
            <person name="Anthouard V."/>
            <person name="Aiach N."/>
            <person name="Arnaiz O."/>
            <person name="Billaut A."/>
            <person name="Beisson J."/>
            <person name="Blanc I."/>
            <person name="Bouhouche K."/>
            <person name="Camara F."/>
            <person name="Duharcourt S."/>
            <person name="Guigo R."/>
            <person name="Gogendeau D."/>
            <person name="Katinka M."/>
            <person name="Keller A.-M."/>
            <person name="Kissmehl R."/>
            <person name="Klotz C."/>
            <person name="Koll F."/>
            <person name="Le Moue A."/>
            <person name="Lepere C."/>
            <person name="Malinsky S."/>
            <person name="Nowacki M."/>
            <person name="Nowak J.K."/>
            <person name="Plattner H."/>
            <person name="Poulain J."/>
            <person name="Ruiz F."/>
            <person name="Serrano V."/>
            <person name="Zagulski M."/>
            <person name="Dessen P."/>
            <person name="Betermier M."/>
            <person name="Weissenbach J."/>
            <person name="Scarpelli C."/>
            <person name="Schachter V."/>
            <person name="Sperling L."/>
            <person name="Meyer E."/>
            <person name="Cohen J."/>
            <person name="Wincker P."/>
        </authorList>
    </citation>
    <scope>NUCLEOTIDE SEQUENCE [LARGE SCALE GENOMIC DNA]</scope>
    <source>
        <strain evidence="1 2">Stock d4-2</strain>
    </source>
</reference>
<evidence type="ECO:0000313" key="2">
    <source>
        <dbReference type="Proteomes" id="UP000000600"/>
    </source>
</evidence>
<name>A0EG80_PARTE</name>
<organism evidence="1 2">
    <name type="scientific">Paramecium tetraurelia</name>
    <dbReference type="NCBI Taxonomy" id="5888"/>
    <lineage>
        <taxon>Eukaryota</taxon>
        <taxon>Sar</taxon>
        <taxon>Alveolata</taxon>
        <taxon>Ciliophora</taxon>
        <taxon>Intramacronucleata</taxon>
        <taxon>Oligohymenophorea</taxon>
        <taxon>Peniculida</taxon>
        <taxon>Parameciidae</taxon>
        <taxon>Paramecium</taxon>
    </lineage>
</organism>
<dbReference type="EMBL" id="CT868677">
    <property type="protein sequence ID" value="CAK94321.1"/>
    <property type="molecule type" value="Genomic_DNA"/>
</dbReference>
<gene>
    <name evidence="1" type="ORF">GSPATT00026645001</name>
</gene>
<dbReference type="InParanoid" id="A0EG80"/>
<dbReference type="AlphaFoldDB" id="A0EG80"/>
<dbReference type="HOGENOM" id="CLU_2659877_0_0_1"/>
<dbReference type="KEGG" id="ptm:GSPATT00026645001"/>
<keyword evidence="2" id="KW-1185">Reference proteome</keyword>